<feature type="region of interest" description="Disordered" evidence="1">
    <location>
        <begin position="404"/>
        <end position="425"/>
    </location>
</feature>
<feature type="compositionally biased region" description="Basic and acidic residues" evidence="1">
    <location>
        <begin position="413"/>
        <end position="425"/>
    </location>
</feature>
<dbReference type="Proteomes" id="UP000295604">
    <property type="component" value="Unassembled WGS sequence"/>
</dbReference>
<accession>A0A4R8TC83</accession>
<feature type="compositionally biased region" description="Polar residues" evidence="1">
    <location>
        <begin position="124"/>
        <end position="152"/>
    </location>
</feature>
<feature type="compositionally biased region" description="Low complexity" evidence="1">
    <location>
        <begin position="192"/>
        <end position="231"/>
    </location>
</feature>
<keyword evidence="3" id="KW-1185">Reference proteome</keyword>
<proteinExistence type="predicted"/>
<evidence type="ECO:0000256" key="1">
    <source>
        <dbReference type="SAM" id="MobiDB-lite"/>
    </source>
</evidence>
<evidence type="ECO:0000313" key="3">
    <source>
        <dbReference type="Proteomes" id="UP000295604"/>
    </source>
</evidence>
<protein>
    <submittedName>
        <fullName evidence="2">Non-reducing polyketide synthase SAT8</fullName>
    </submittedName>
</protein>
<name>A0A4R8TC83_9PEZI</name>
<dbReference type="InterPro" id="IPR029063">
    <property type="entry name" value="SAM-dependent_MTases_sf"/>
</dbReference>
<dbReference type="AlphaFoldDB" id="A0A4R8TC83"/>
<dbReference type="EMBL" id="QAPF01000132">
    <property type="protein sequence ID" value="TEA15516.1"/>
    <property type="molecule type" value="Genomic_DNA"/>
</dbReference>
<reference evidence="2 3" key="1">
    <citation type="submission" date="2018-11" db="EMBL/GenBank/DDBJ databases">
        <title>Genome sequence and assembly of Colletotrichum sidae.</title>
        <authorList>
            <person name="Gan P."/>
            <person name="Shirasu K."/>
        </authorList>
    </citation>
    <scope>NUCLEOTIDE SEQUENCE [LARGE SCALE GENOMIC DNA]</scope>
    <source>
        <strain evidence="2 3">CBS 518.97</strain>
    </source>
</reference>
<comment type="caution">
    <text evidence="2">The sequence shown here is derived from an EMBL/GenBank/DDBJ whole genome shotgun (WGS) entry which is preliminary data.</text>
</comment>
<dbReference type="Gene3D" id="3.40.50.150">
    <property type="entry name" value="Vaccinia Virus protein VP39"/>
    <property type="match status" value="1"/>
</dbReference>
<feature type="compositionally biased region" description="Low complexity" evidence="1">
    <location>
        <begin position="153"/>
        <end position="178"/>
    </location>
</feature>
<evidence type="ECO:0000313" key="2">
    <source>
        <dbReference type="EMBL" id="TEA15516.1"/>
    </source>
</evidence>
<gene>
    <name evidence="2" type="primary">SAT8</name>
    <name evidence="2" type="ORF">C8034_v011264</name>
</gene>
<feature type="region of interest" description="Disordered" evidence="1">
    <location>
        <begin position="122"/>
        <end position="243"/>
    </location>
</feature>
<sequence length="425" mass="46159">MPRRRSGKMLQLGDYSFYAPVARGPSISPAALTRAFNKTQSSTTDIVSRAGFIGYTEQVYYPRILEICRNFVVDAFRKRKCDIRRLSEGQAISPICMGDDATMAQYLSCMALLADRRLGYRPNPATSSGAPRPSRQSRAATARCCSSGTTRGSRPSPACSSTRASASRSRGPGRRTPSAPSPPRPRAKGPWRNRAPTNAPAPPSTASWRTSSAASSTRTTLRGRTLTLGGPQHPRAGRRPGLDGRVSYRLYDKEAGLLEDVREAFGGKYGIIMFNTRGVDEPPRPGEEGSQDIVVAVNAAHAAADKVGCLRSVKRHLRPYGGVALVLEVVQEECCWGGGFRLRVPGGVVARGRALFKHAAAHEELAASHRGGRVAAGRIHDERREGREVSRGCLCCRPFQRTRPGITPGTGTRRQETSSLRYRDL</sequence>
<organism evidence="2 3">
    <name type="scientific">Colletotrichum sidae</name>
    <dbReference type="NCBI Taxonomy" id="1347389"/>
    <lineage>
        <taxon>Eukaryota</taxon>
        <taxon>Fungi</taxon>
        <taxon>Dikarya</taxon>
        <taxon>Ascomycota</taxon>
        <taxon>Pezizomycotina</taxon>
        <taxon>Sordariomycetes</taxon>
        <taxon>Hypocreomycetidae</taxon>
        <taxon>Glomerellales</taxon>
        <taxon>Glomerellaceae</taxon>
        <taxon>Colletotrichum</taxon>
        <taxon>Colletotrichum orbiculare species complex</taxon>
    </lineage>
</organism>